<gene>
    <name evidence="6" type="ORF">CVT00_07560</name>
</gene>
<dbReference type="InterPro" id="IPR050437">
    <property type="entry name" value="Ribos_protein_bS1-like"/>
</dbReference>
<dbReference type="PANTHER" id="PTHR10724">
    <property type="entry name" value="30S RIBOSOMAL PROTEIN S1"/>
    <property type="match status" value="1"/>
</dbReference>
<feature type="domain" description="S1 motif" evidence="5">
    <location>
        <begin position="289"/>
        <end position="359"/>
    </location>
</feature>
<dbReference type="EMBL" id="CP060707">
    <property type="protein sequence ID" value="QPH89511.1"/>
    <property type="molecule type" value="Genomic_DNA"/>
</dbReference>
<evidence type="ECO:0000256" key="1">
    <source>
        <dbReference type="ARBA" id="ARBA00006767"/>
    </source>
</evidence>
<dbReference type="InterPro" id="IPR003029">
    <property type="entry name" value="S1_domain"/>
</dbReference>
<dbReference type="CDD" id="cd04465">
    <property type="entry name" value="S1_RPS1_repeat_ec2_hs2"/>
    <property type="match status" value="1"/>
</dbReference>
<organism evidence="6 7">
    <name type="scientific">Campylobacter concisus</name>
    <dbReference type="NCBI Taxonomy" id="199"/>
    <lineage>
        <taxon>Bacteria</taxon>
        <taxon>Pseudomonadati</taxon>
        <taxon>Campylobacterota</taxon>
        <taxon>Epsilonproteobacteria</taxon>
        <taxon>Campylobacterales</taxon>
        <taxon>Campylobacteraceae</taxon>
        <taxon>Campylobacter</taxon>
    </lineage>
</organism>
<sequence>MAVNKSVQLGKAKDEDIEDIDFAAMLEESFKKTEEDSDAKIVSINGDEVLIDVGKKSEGILNVSEITDANGNLTHKVGDTIKVVITGSRNGRPIVSHKKALRKEKVKAFIEAYDPENSGEIDVKVVGKNKGGFITQDANGVEFFLPRTHSGFKNAEGVVGKSYKVRVIKVDKEENSIVVSRKKILDDDRKKRKEALSSIVENDSVIEGTVKKITTYGMFVDVGGVDGLVHYSEISYKGPVNPSSLYKEGDKVLVKVISYDNEKRHLSLSIKAATPDPWEEIISDGLEVGDTIKVTVSNIEPYGAFVDLGNDIEGFLHISEISWDKNIKNPKDHISEGQEIDVEVIEIDAKGHRLRVSLKNLLPKPFDEFKSKFKEGDVVKGVVTTITNFGAFVRVGCVEGLLHNEDASWDRNDKCKDMFKAGDELEVKIIKIDSAEQKISLSLKDLKQSPVQAFANKFSVGDIVKGTIRDIKEFGVFVELGDNVDALIRKEDLGSVDASRLKIGDEIEAAIAFIDEKKNRIRLSIRRLAKQKEREVLNEINDNDDKVTLGDIIKEQLR</sequence>
<protein>
    <submittedName>
        <fullName evidence="6">30S ribosomal protein S1</fullName>
    </submittedName>
</protein>
<name>A0A7S9RD06_9BACT</name>
<feature type="domain" description="S1 motif" evidence="5">
    <location>
        <begin position="34"/>
        <end position="98"/>
    </location>
</feature>
<dbReference type="Gene3D" id="2.40.50.140">
    <property type="entry name" value="Nucleic acid-binding proteins"/>
    <property type="match status" value="5"/>
</dbReference>
<proteinExistence type="inferred from homology"/>
<keyword evidence="3" id="KW-0687">Ribonucleoprotein</keyword>
<feature type="domain" description="S1 motif" evidence="5">
    <location>
        <begin position="118"/>
        <end position="182"/>
    </location>
</feature>
<reference evidence="6 7" key="1">
    <citation type="journal article" date="2018" name="Emerg. Microbes Infect.">
        <title>Genomic analysis of oral Campylobacter concisus strains identified a potential bacterial molecular marker associated with active Crohn's disease.</title>
        <authorList>
            <person name="Liu F."/>
            <person name="Ma R."/>
            <person name="Tay C.Y.A."/>
            <person name="Octavia S."/>
            <person name="Lan R."/>
            <person name="Chung H.K.L."/>
            <person name="Riordan S.M."/>
            <person name="Grimm M.C."/>
            <person name="Leong R.W."/>
            <person name="Tanaka M.M."/>
            <person name="Connor S."/>
            <person name="Zhang L."/>
        </authorList>
    </citation>
    <scope>NUCLEOTIDE SEQUENCE [LARGE SCALE GENOMIC DNA]</scope>
    <source>
        <strain evidence="6 7">P1CDO2</strain>
    </source>
</reference>
<dbReference type="InterPro" id="IPR035104">
    <property type="entry name" value="Ribosomal_protein_S1-like"/>
</dbReference>
<feature type="domain" description="S1 motif" evidence="5">
    <location>
        <begin position="461"/>
        <end position="526"/>
    </location>
</feature>
<dbReference type="GO" id="GO:0003729">
    <property type="term" value="F:mRNA binding"/>
    <property type="evidence" value="ECO:0007669"/>
    <property type="project" value="TreeGrafter"/>
</dbReference>
<evidence type="ECO:0000256" key="4">
    <source>
        <dbReference type="ARBA" id="ARBA00025604"/>
    </source>
</evidence>
<feature type="domain" description="S1 motif" evidence="5">
    <location>
        <begin position="376"/>
        <end position="444"/>
    </location>
</feature>
<keyword evidence="2 6" id="KW-0689">Ribosomal protein</keyword>
<dbReference type="NCBIfam" id="NF004956">
    <property type="entry name" value="PRK06299.1-6"/>
    <property type="match status" value="1"/>
</dbReference>
<evidence type="ECO:0000313" key="7">
    <source>
        <dbReference type="Proteomes" id="UP000594508"/>
    </source>
</evidence>
<dbReference type="InterPro" id="IPR012340">
    <property type="entry name" value="NA-bd_OB-fold"/>
</dbReference>
<evidence type="ECO:0000259" key="5">
    <source>
        <dbReference type="PROSITE" id="PS50126"/>
    </source>
</evidence>
<dbReference type="SUPFAM" id="SSF50249">
    <property type="entry name" value="Nucleic acid-binding proteins"/>
    <property type="match status" value="6"/>
</dbReference>
<dbReference type="Proteomes" id="UP000594508">
    <property type="component" value="Chromosome"/>
</dbReference>
<dbReference type="Pfam" id="PF00575">
    <property type="entry name" value="S1"/>
    <property type="match status" value="5"/>
</dbReference>
<dbReference type="SMART" id="SM00316">
    <property type="entry name" value="S1"/>
    <property type="match status" value="6"/>
</dbReference>
<accession>A0A7S9RD06</accession>
<comment type="function">
    <text evidence="4">Binds mRNA; thus facilitating recognition of the initiation point. It is needed to translate mRNA with a short Shine-Dalgarno (SD) purine-rich sequence.</text>
</comment>
<evidence type="ECO:0000256" key="2">
    <source>
        <dbReference type="ARBA" id="ARBA00022980"/>
    </source>
</evidence>
<dbReference type="AlphaFoldDB" id="A0A7S9RD06"/>
<dbReference type="PROSITE" id="PS50126">
    <property type="entry name" value="S1"/>
    <property type="match status" value="6"/>
</dbReference>
<dbReference type="RefSeq" id="WP_107914655.1">
    <property type="nucleotide sequence ID" value="NZ_CP060707.1"/>
</dbReference>
<dbReference type="GO" id="GO:0003735">
    <property type="term" value="F:structural constituent of ribosome"/>
    <property type="evidence" value="ECO:0007669"/>
    <property type="project" value="TreeGrafter"/>
</dbReference>
<evidence type="ECO:0000313" key="6">
    <source>
        <dbReference type="EMBL" id="QPH89511.1"/>
    </source>
</evidence>
<dbReference type="GO" id="GO:0006412">
    <property type="term" value="P:translation"/>
    <property type="evidence" value="ECO:0007669"/>
    <property type="project" value="TreeGrafter"/>
</dbReference>
<dbReference type="PANTHER" id="PTHR10724:SF7">
    <property type="entry name" value="SMALL RIBOSOMAL SUBUNIT PROTEIN BS1C"/>
    <property type="match status" value="1"/>
</dbReference>
<dbReference type="PRINTS" id="PR00681">
    <property type="entry name" value="RIBOSOMALS1"/>
</dbReference>
<feature type="domain" description="S1 motif" evidence="5">
    <location>
        <begin position="203"/>
        <end position="271"/>
    </location>
</feature>
<dbReference type="GO" id="GO:0022627">
    <property type="term" value="C:cytosolic small ribosomal subunit"/>
    <property type="evidence" value="ECO:0007669"/>
    <property type="project" value="TreeGrafter"/>
</dbReference>
<evidence type="ECO:0000256" key="3">
    <source>
        <dbReference type="ARBA" id="ARBA00023274"/>
    </source>
</evidence>
<comment type="similarity">
    <text evidence="1">Belongs to the bacterial ribosomal protein bS1 family.</text>
</comment>
<dbReference type="FunFam" id="2.40.50.140:FF:000103">
    <property type="entry name" value="protein RRP5 homolog"/>
    <property type="match status" value="2"/>
</dbReference>